<evidence type="ECO:0000313" key="5">
    <source>
        <dbReference type="Proteomes" id="UP000323221"/>
    </source>
</evidence>
<dbReference type="PANTHER" id="PTHR22602">
    <property type="entry name" value="TRANSFERASE CAF17, MITOCHONDRIAL-RELATED"/>
    <property type="match status" value="1"/>
</dbReference>
<evidence type="ECO:0000313" key="4">
    <source>
        <dbReference type="EMBL" id="KAA6434950.1"/>
    </source>
</evidence>
<dbReference type="PANTHER" id="PTHR22602:SF0">
    <property type="entry name" value="TRANSFERASE CAF17, MITOCHONDRIAL-RELATED"/>
    <property type="match status" value="1"/>
</dbReference>
<organism evidence="4 5">
    <name type="scientific">Agrococcus sediminis</name>
    <dbReference type="NCBI Taxonomy" id="2599924"/>
    <lineage>
        <taxon>Bacteria</taxon>
        <taxon>Bacillati</taxon>
        <taxon>Actinomycetota</taxon>
        <taxon>Actinomycetes</taxon>
        <taxon>Micrococcales</taxon>
        <taxon>Microbacteriaceae</taxon>
        <taxon>Agrococcus</taxon>
    </lineage>
</organism>
<evidence type="ECO:0000259" key="3">
    <source>
        <dbReference type="Pfam" id="PF08669"/>
    </source>
</evidence>
<dbReference type="EMBL" id="VOIR01000012">
    <property type="protein sequence ID" value="KAA6434950.1"/>
    <property type="molecule type" value="Genomic_DNA"/>
</dbReference>
<dbReference type="InterPro" id="IPR027266">
    <property type="entry name" value="TrmE/GcvT-like"/>
</dbReference>
<dbReference type="InterPro" id="IPR029043">
    <property type="entry name" value="GcvT/YgfZ_C"/>
</dbReference>
<keyword evidence="5" id="KW-1185">Reference proteome</keyword>
<gene>
    <name evidence="4" type="ORF">FQ330_04080</name>
</gene>
<reference evidence="4 5" key="1">
    <citation type="submission" date="2019-08" db="EMBL/GenBank/DDBJ databases">
        <title>Agrococcus lahaulensis sp. nov., isolated from a cold desert of the Indian Himalayas.</title>
        <authorList>
            <person name="Qu J.H."/>
        </authorList>
    </citation>
    <scope>NUCLEOTIDE SEQUENCE [LARGE SCALE GENOMIC DNA]</scope>
    <source>
        <strain evidence="4 5">NS18</strain>
    </source>
</reference>
<accession>A0A5M8QJ26</accession>
<dbReference type="InterPro" id="IPR045179">
    <property type="entry name" value="YgfZ/GcvT"/>
</dbReference>
<name>A0A5M8QJ26_9MICO</name>
<dbReference type="NCBIfam" id="TIGR03317">
    <property type="entry name" value="ygfZ_signature"/>
    <property type="match status" value="1"/>
</dbReference>
<dbReference type="SUPFAM" id="SSF103025">
    <property type="entry name" value="Folate-binding domain"/>
    <property type="match status" value="1"/>
</dbReference>
<sequence>MSAAALAAAIPGAVLDEATGLPLHVGNPMAEQRRLRQGALVLLPRDVLRMSGPDTLPWLDSITSQALTALAPGDSAETLVLSPEGRIEHALRLRWTGDELWILVDAGTGDALQAWLTRMRFFKQVEIDRPGVVVVGTAGEPAADLAWIDGWPEVAPGGVRYGEPTGEPWRWSEAILAPDEAAALDPARFVGTLAADALRIAAGRPALAEVDERSIPHELDWLTTAVHLQKGCYRGQETVAKVHNLGAPPRRVVLLHLDGSENAPVAAGDAVVRPGEDAAEVGTVTSAAMHDELGPIALAVVKRGAPADEDLAVRTADGVLVAAAQQVLVPPTAGHAHRPPRLPRLGAVRRPAPPA</sequence>
<dbReference type="SUPFAM" id="SSF101790">
    <property type="entry name" value="Aminomethyltransferase beta-barrel domain"/>
    <property type="match status" value="1"/>
</dbReference>
<evidence type="ECO:0000256" key="1">
    <source>
        <dbReference type="ARBA" id="ARBA00022946"/>
    </source>
</evidence>
<dbReference type="RefSeq" id="WP_146355494.1">
    <property type="nucleotide sequence ID" value="NZ_VOIR01000012.1"/>
</dbReference>
<comment type="caution">
    <text evidence="4">The sequence shown here is derived from an EMBL/GenBank/DDBJ whole genome shotgun (WGS) entry which is preliminary data.</text>
</comment>
<dbReference type="InterPro" id="IPR017703">
    <property type="entry name" value="YgfZ/GCV_T_CS"/>
</dbReference>
<dbReference type="OrthoDB" id="9796287at2"/>
<dbReference type="Proteomes" id="UP000323221">
    <property type="component" value="Unassembled WGS sequence"/>
</dbReference>
<evidence type="ECO:0000256" key="2">
    <source>
        <dbReference type="SAM" id="MobiDB-lite"/>
    </source>
</evidence>
<dbReference type="Pfam" id="PF08669">
    <property type="entry name" value="GCV_T_C"/>
    <property type="match status" value="1"/>
</dbReference>
<dbReference type="AlphaFoldDB" id="A0A5M8QJ26"/>
<proteinExistence type="predicted"/>
<dbReference type="GO" id="GO:0016226">
    <property type="term" value="P:iron-sulfur cluster assembly"/>
    <property type="evidence" value="ECO:0007669"/>
    <property type="project" value="TreeGrafter"/>
</dbReference>
<feature type="domain" description="Aminomethyltransferase C-terminal" evidence="3">
    <location>
        <begin position="250"/>
        <end position="323"/>
    </location>
</feature>
<feature type="region of interest" description="Disordered" evidence="2">
    <location>
        <begin position="332"/>
        <end position="355"/>
    </location>
</feature>
<dbReference type="Gene3D" id="3.30.1360.120">
    <property type="entry name" value="Probable tRNA modification gtpase trme, domain 1"/>
    <property type="match status" value="1"/>
</dbReference>
<keyword evidence="1" id="KW-0809">Transit peptide</keyword>
<protein>
    <submittedName>
        <fullName evidence="4">Folate-binding protein YgfZ</fullName>
    </submittedName>
</protein>
<dbReference type="InterPro" id="IPR013977">
    <property type="entry name" value="GcvT_C"/>
</dbReference>